<reference evidence="7" key="2">
    <citation type="submission" date="2023-01" db="EMBL/GenBank/DDBJ databases">
        <authorList>
            <person name="Sun Q."/>
            <person name="Evtushenko L."/>
        </authorList>
    </citation>
    <scope>NUCLEOTIDE SEQUENCE</scope>
    <source>
        <strain evidence="7">VKM B-1513</strain>
    </source>
</reference>
<keyword evidence="8" id="KW-1185">Reference proteome</keyword>
<keyword evidence="2 4" id="KW-0081">Bacteriolytic enzyme</keyword>
<dbReference type="InterPro" id="IPR023346">
    <property type="entry name" value="Lysozyme-like_dom_sf"/>
</dbReference>
<sequence>MTKPQLKSSPAARELIKRFEPFRETAIRGADGRWVVGYGHRAAARGGIKVSEEEASLLLIYDVMQAETAIDEIADIPLARGQRDALVSFIHDIGRDAFRNSDVARYLYEGRLDAAAEALAAHGDGTSARREAESRAFLDAMVPARAERPAVELVIKVEHPREERVLEGAIAGGRDEPVEDYAPPPPPPMPDRRISSRAEAEAEIARILATVEAMPLEEREALADDHDMASVEAAVSDMSDAPVEAAYEAVEEDGAPAEDLAEAAGDAAVEPVIEAPAIGAETVTDTPEALVAARMSEELAEAGDDEPGSAEPAFALPADTTLGFALTAMPGLEAIDADEAVPEAPAAAVPAAEQAAPVPQLPLQVELGYAFTSVMTARFRPNPTDGDVVLPVAQPETEPEAVETAAEDAESAVEDEVTTPVEAEPAPEVAITEIVERAVAVAGQDTPPPHASNVPAESHGAVGEVEGERVEVAEAETENPHDDLLDGDDPLTRDADEDSFSPRDLAADLPPEVEEKPVGKSDDGSWGYIASLAAGAVVTAFGAVMTWGDWGRMWSERSLTGDAWALIAGVFLMLAAAWSLGSVWLERLKKNRRVPAEAR</sequence>
<evidence type="ECO:0000256" key="1">
    <source>
        <dbReference type="ARBA" id="ARBA00022529"/>
    </source>
</evidence>
<keyword evidence="4" id="KW-0326">Glycosidase</keyword>
<dbReference type="Proteomes" id="UP001143486">
    <property type="component" value="Unassembled WGS sequence"/>
</dbReference>
<keyword evidence="4" id="KW-0378">Hydrolase</keyword>
<dbReference type="Pfam" id="PF00959">
    <property type="entry name" value="Phage_lysozyme"/>
    <property type="match status" value="1"/>
</dbReference>
<evidence type="ECO:0000256" key="2">
    <source>
        <dbReference type="ARBA" id="ARBA00022638"/>
    </source>
</evidence>
<keyword evidence="3" id="KW-1035">Host cytoplasm</keyword>
<keyword evidence="1 4" id="KW-0929">Antimicrobial</keyword>
<protein>
    <recommendedName>
        <fullName evidence="4">Lysozyme</fullName>
        <ecNumber evidence="4">3.2.1.17</ecNumber>
    </recommendedName>
</protein>
<dbReference type="PANTHER" id="PTHR38107:SF3">
    <property type="entry name" value="LYSOZYME RRRD-RELATED"/>
    <property type="match status" value="1"/>
</dbReference>
<gene>
    <name evidence="7" type="ORF">GCM10017621_04720</name>
</gene>
<dbReference type="PANTHER" id="PTHR38107">
    <property type="match status" value="1"/>
</dbReference>
<proteinExistence type="inferred from homology"/>
<dbReference type="InterPro" id="IPR033907">
    <property type="entry name" value="Endolysin_autolysin"/>
</dbReference>
<feature type="transmembrane region" description="Helical" evidence="6">
    <location>
        <begin position="526"/>
        <end position="548"/>
    </location>
</feature>
<keyword evidence="6" id="KW-1133">Transmembrane helix</keyword>
<evidence type="ECO:0000256" key="4">
    <source>
        <dbReference type="RuleBase" id="RU003788"/>
    </source>
</evidence>
<dbReference type="RefSeq" id="WP_271185357.1">
    <property type="nucleotide sequence ID" value="NZ_BSFE01000001.1"/>
</dbReference>
<dbReference type="EMBL" id="BSFE01000001">
    <property type="protein sequence ID" value="GLK50964.1"/>
    <property type="molecule type" value="Genomic_DNA"/>
</dbReference>
<feature type="compositionally biased region" description="Basic and acidic residues" evidence="5">
    <location>
        <begin position="466"/>
        <end position="494"/>
    </location>
</feature>
<reference evidence="7" key="1">
    <citation type="journal article" date="2014" name="Int. J. Syst. Evol. Microbiol.">
        <title>Complete genome sequence of Corynebacterium casei LMG S-19264T (=DSM 44701T), isolated from a smear-ripened cheese.</title>
        <authorList>
            <consortium name="US DOE Joint Genome Institute (JGI-PGF)"/>
            <person name="Walter F."/>
            <person name="Albersmeier A."/>
            <person name="Kalinowski J."/>
            <person name="Ruckert C."/>
        </authorList>
    </citation>
    <scope>NUCLEOTIDE SEQUENCE</scope>
    <source>
        <strain evidence="7">VKM B-1513</strain>
    </source>
</reference>
<dbReference type="InterPro" id="IPR002196">
    <property type="entry name" value="Glyco_hydro_24"/>
</dbReference>
<dbReference type="SUPFAM" id="SSF53955">
    <property type="entry name" value="Lysozyme-like"/>
    <property type="match status" value="1"/>
</dbReference>
<name>A0A9W6IKJ4_9PROT</name>
<dbReference type="GO" id="GO:0016998">
    <property type="term" value="P:cell wall macromolecule catabolic process"/>
    <property type="evidence" value="ECO:0007669"/>
    <property type="project" value="InterPro"/>
</dbReference>
<dbReference type="GO" id="GO:0003796">
    <property type="term" value="F:lysozyme activity"/>
    <property type="evidence" value="ECO:0007669"/>
    <property type="project" value="UniProtKB-EC"/>
</dbReference>
<dbReference type="GO" id="GO:0031640">
    <property type="term" value="P:killing of cells of another organism"/>
    <property type="evidence" value="ECO:0007669"/>
    <property type="project" value="UniProtKB-KW"/>
</dbReference>
<keyword evidence="6" id="KW-0812">Transmembrane</keyword>
<dbReference type="GO" id="GO:0009253">
    <property type="term" value="P:peptidoglycan catabolic process"/>
    <property type="evidence" value="ECO:0007669"/>
    <property type="project" value="InterPro"/>
</dbReference>
<comment type="caution">
    <text evidence="7">The sequence shown here is derived from an EMBL/GenBank/DDBJ whole genome shotgun (WGS) entry which is preliminary data.</text>
</comment>
<feature type="region of interest" description="Disordered" evidence="5">
    <location>
        <begin position="443"/>
        <end position="521"/>
    </location>
</feature>
<accession>A0A9W6IKJ4</accession>
<dbReference type="Gene3D" id="1.10.530.40">
    <property type="match status" value="1"/>
</dbReference>
<evidence type="ECO:0000256" key="6">
    <source>
        <dbReference type="SAM" id="Phobius"/>
    </source>
</evidence>
<dbReference type="InterPro" id="IPR023347">
    <property type="entry name" value="Lysozyme_dom_sf"/>
</dbReference>
<evidence type="ECO:0000313" key="7">
    <source>
        <dbReference type="EMBL" id="GLK50964.1"/>
    </source>
</evidence>
<dbReference type="EC" id="3.2.1.17" evidence="4"/>
<keyword evidence="6" id="KW-0472">Membrane</keyword>
<comment type="similarity">
    <text evidence="4">Belongs to the glycosyl hydrolase 24 family.</text>
</comment>
<evidence type="ECO:0000256" key="3">
    <source>
        <dbReference type="ARBA" id="ARBA00023200"/>
    </source>
</evidence>
<dbReference type="GO" id="GO:0042742">
    <property type="term" value="P:defense response to bacterium"/>
    <property type="evidence" value="ECO:0007669"/>
    <property type="project" value="UniProtKB-KW"/>
</dbReference>
<comment type="catalytic activity">
    <reaction evidence="4">
        <text>Hydrolysis of (1-&gt;4)-beta-linkages between N-acetylmuramic acid and N-acetyl-D-glucosamine residues in a peptidoglycan and between N-acetyl-D-glucosamine residues in chitodextrins.</text>
        <dbReference type="EC" id="3.2.1.17"/>
    </reaction>
</comment>
<evidence type="ECO:0000313" key="8">
    <source>
        <dbReference type="Proteomes" id="UP001143486"/>
    </source>
</evidence>
<dbReference type="AlphaFoldDB" id="A0A9W6IKJ4"/>
<organism evidence="7 8">
    <name type="scientific">Maricaulis virginensis</name>
    <dbReference type="NCBI Taxonomy" id="144022"/>
    <lineage>
        <taxon>Bacteria</taxon>
        <taxon>Pseudomonadati</taxon>
        <taxon>Pseudomonadota</taxon>
        <taxon>Alphaproteobacteria</taxon>
        <taxon>Maricaulales</taxon>
        <taxon>Maricaulaceae</taxon>
        <taxon>Maricaulis</taxon>
    </lineage>
</organism>
<evidence type="ECO:0000256" key="5">
    <source>
        <dbReference type="SAM" id="MobiDB-lite"/>
    </source>
</evidence>
<dbReference type="CDD" id="cd00737">
    <property type="entry name" value="lyz_endolysin_autolysin"/>
    <property type="match status" value="1"/>
</dbReference>
<dbReference type="InterPro" id="IPR051018">
    <property type="entry name" value="Bacteriophage_GH24"/>
</dbReference>
<feature type="transmembrane region" description="Helical" evidence="6">
    <location>
        <begin position="563"/>
        <end position="585"/>
    </location>
</feature>